<sequence length="77" mass="8551">MSGTGIQFVGGPADGQLLVIPADPWNPPHLYDQMSKASGRRLVYRREVNPGDDGPLWLYRYDRQASEGIGGPEERHT</sequence>
<evidence type="ECO:0000313" key="2">
    <source>
        <dbReference type="Proteomes" id="UP001550603"/>
    </source>
</evidence>
<comment type="caution">
    <text evidence="1">The sequence shown here is derived from an EMBL/GenBank/DDBJ whole genome shotgun (WGS) entry which is preliminary data.</text>
</comment>
<accession>A0ABV2XLT4</accession>
<proteinExistence type="predicted"/>
<dbReference type="RefSeq" id="WP_359784302.1">
    <property type="nucleotide sequence ID" value="NZ_JBEYBN010000001.1"/>
</dbReference>
<protein>
    <submittedName>
        <fullName evidence="1">Uncharacterized protein</fullName>
    </submittedName>
</protein>
<keyword evidence="2" id="KW-1185">Reference proteome</keyword>
<evidence type="ECO:0000313" key="1">
    <source>
        <dbReference type="EMBL" id="MEU2264954.1"/>
    </source>
</evidence>
<name>A0ABV2XLT4_9ACTN</name>
<organism evidence="1 2">
    <name type="scientific">Streptomyces olindensis</name>
    <dbReference type="NCBI Taxonomy" id="358823"/>
    <lineage>
        <taxon>Bacteria</taxon>
        <taxon>Bacillati</taxon>
        <taxon>Actinomycetota</taxon>
        <taxon>Actinomycetes</taxon>
        <taxon>Kitasatosporales</taxon>
        <taxon>Streptomycetaceae</taxon>
        <taxon>Streptomyces</taxon>
    </lineage>
</organism>
<gene>
    <name evidence="1" type="ORF">ABZ568_00570</name>
</gene>
<dbReference type="Proteomes" id="UP001550603">
    <property type="component" value="Unassembled WGS sequence"/>
</dbReference>
<reference evidence="1 2" key="1">
    <citation type="submission" date="2024-06" db="EMBL/GenBank/DDBJ databases">
        <title>The Natural Products Discovery Center: Release of the First 8490 Sequenced Strains for Exploring Actinobacteria Biosynthetic Diversity.</title>
        <authorList>
            <person name="Kalkreuter E."/>
            <person name="Kautsar S.A."/>
            <person name="Yang D."/>
            <person name="Bader C.D."/>
            <person name="Teijaro C.N."/>
            <person name="Fluegel L."/>
            <person name="Davis C.M."/>
            <person name="Simpson J.R."/>
            <person name="Lauterbach L."/>
            <person name="Steele A.D."/>
            <person name="Gui C."/>
            <person name="Meng S."/>
            <person name="Li G."/>
            <person name="Viehrig K."/>
            <person name="Ye F."/>
            <person name="Su P."/>
            <person name="Kiefer A.F."/>
            <person name="Nichols A."/>
            <person name="Cepeda A.J."/>
            <person name="Yan W."/>
            <person name="Fan B."/>
            <person name="Jiang Y."/>
            <person name="Adhikari A."/>
            <person name="Zheng C.-J."/>
            <person name="Schuster L."/>
            <person name="Cowan T.M."/>
            <person name="Smanski M.J."/>
            <person name="Chevrette M.G."/>
            <person name="De Carvalho L.P.S."/>
            <person name="Shen B."/>
        </authorList>
    </citation>
    <scope>NUCLEOTIDE SEQUENCE [LARGE SCALE GENOMIC DNA]</scope>
    <source>
        <strain evidence="1 2">NPDC019583</strain>
    </source>
</reference>
<dbReference type="EMBL" id="JBEYBN010000001">
    <property type="protein sequence ID" value="MEU2264954.1"/>
    <property type="molecule type" value="Genomic_DNA"/>
</dbReference>